<sequence length="87" mass="9149">MSARYGSARALVELGLACAALVGAGVSWAHSHHTVGVAPIADGQPFTKSVVYDPQLLLLTLLLLTSAGVLAVVGIARRRRERRVKTS</sequence>
<evidence type="ECO:0000313" key="2">
    <source>
        <dbReference type="EMBL" id="BBY04155.1"/>
    </source>
</evidence>
<dbReference type="EMBL" id="AP022582">
    <property type="protein sequence ID" value="BBY04155.1"/>
    <property type="molecule type" value="Genomic_DNA"/>
</dbReference>
<name>A0A7I7P5X1_9MYCO</name>
<feature type="transmembrane region" description="Helical" evidence="1">
    <location>
        <begin position="55"/>
        <end position="76"/>
    </location>
</feature>
<dbReference type="RefSeq" id="WP_163683723.1">
    <property type="nucleotide sequence ID" value="NZ_AP022582.1"/>
</dbReference>
<dbReference type="KEGG" id="mseo:MSEO_46540"/>
<evidence type="ECO:0000313" key="3">
    <source>
        <dbReference type="Proteomes" id="UP000466632"/>
    </source>
</evidence>
<keyword evidence="1" id="KW-1133">Transmembrane helix</keyword>
<proteinExistence type="predicted"/>
<reference evidence="2 3" key="1">
    <citation type="journal article" date="2019" name="Emerg. Microbes Infect.">
        <title>Comprehensive subspecies identification of 175 nontuberculous mycobacteria species based on 7547 genomic profiles.</title>
        <authorList>
            <person name="Matsumoto Y."/>
            <person name="Kinjo T."/>
            <person name="Motooka D."/>
            <person name="Nabeya D."/>
            <person name="Jung N."/>
            <person name="Uechi K."/>
            <person name="Horii T."/>
            <person name="Iida T."/>
            <person name="Fujita J."/>
            <person name="Nakamura S."/>
        </authorList>
    </citation>
    <scope>NUCLEOTIDE SEQUENCE [LARGE SCALE GENOMIC DNA]</scope>
    <source>
        <strain evidence="2 3">JCM 16018</strain>
    </source>
</reference>
<keyword evidence="1" id="KW-0472">Membrane</keyword>
<dbReference type="Proteomes" id="UP000466632">
    <property type="component" value="Chromosome"/>
</dbReference>
<organism evidence="2 3">
    <name type="scientific">Mycobacterium seoulense</name>
    <dbReference type="NCBI Taxonomy" id="386911"/>
    <lineage>
        <taxon>Bacteria</taxon>
        <taxon>Bacillati</taxon>
        <taxon>Actinomycetota</taxon>
        <taxon>Actinomycetes</taxon>
        <taxon>Mycobacteriales</taxon>
        <taxon>Mycobacteriaceae</taxon>
        <taxon>Mycobacterium</taxon>
    </lineage>
</organism>
<protein>
    <submittedName>
        <fullName evidence="2">Membrane protein</fullName>
    </submittedName>
</protein>
<keyword evidence="3" id="KW-1185">Reference proteome</keyword>
<keyword evidence="1" id="KW-0812">Transmembrane</keyword>
<evidence type="ECO:0000256" key="1">
    <source>
        <dbReference type="SAM" id="Phobius"/>
    </source>
</evidence>
<dbReference type="AlphaFoldDB" id="A0A7I7P5X1"/>
<gene>
    <name evidence="2" type="ORF">MSEO_46540</name>
</gene>
<accession>A0A7I7P5X1</accession>